<name>A0A3B0VUA3_9ZZZZ</name>
<proteinExistence type="predicted"/>
<reference evidence="1" key="1">
    <citation type="submission" date="2018-06" db="EMBL/GenBank/DDBJ databases">
        <authorList>
            <person name="Zhirakovskaya E."/>
        </authorList>
    </citation>
    <scope>NUCLEOTIDE SEQUENCE</scope>
</reference>
<sequence>NVAKMMFMKKNVTYKDSKHTFHGDVYYDGRTTIHFYDNDLQKIIILQKKDLIK</sequence>
<gene>
    <name evidence="1" type="ORF">MNBD_GAMMA01-601</name>
</gene>
<dbReference type="EMBL" id="UOEW01000339">
    <property type="protein sequence ID" value="VAW42057.1"/>
    <property type="molecule type" value="Genomic_DNA"/>
</dbReference>
<dbReference type="AlphaFoldDB" id="A0A3B0VUA3"/>
<feature type="non-terminal residue" evidence="1">
    <location>
        <position position="1"/>
    </location>
</feature>
<evidence type="ECO:0000313" key="1">
    <source>
        <dbReference type="EMBL" id="VAW42057.1"/>
    </source>
</evidence>
<organism evidence="1">
    <name type="scientific">hydrothermal vent metagenome</name>
    <dbReference type="NCBI Taxonomy" id="652676"/>
    <lineage>
        <taxon>unclassified sequences</taxon>
        <taxon>metagenomes</taxon>
        <taxon>ecological metagenomes</taxon>
    </lineage>
</organism>
<protein>
    <submittedName>
        <fullName evidence="1">Uncharacterized protein</fullName>
    </submittedName>
</protein>
<accession>A0A3B0VUA3</accession>